<accession>A0A8F1AD85</accession>
<evidence type="ECO:0000256" key="5">
    <source>
        <dbReference type="ARBA" id="ARBA00022695"/>
    </source>
</evidence>
<keyword evidence="4 8" id="KW-0808">Transferase</keyword>
<dbReference type="AlphaFoldDB" id="A0A8F1AD85"/>
<dbReference type="GO" id="GO:0034245">
    <property type="term" value="C:mitochondrial DNA-directed RNA polymerase complex"/>
    <property type="evidence" value="ECO:0007669"/>
    <property type="project" value="TreeGrafter"/>
</dbReference>
<dbReference type="Gene3D" id="1.10.150.20">
    <property type="entry name" value="5' to 3' exonuclease, C-terminal subdomain"/>
    <property type="match status" value="1"/>
</dbReference>
<name>A0A8F1AD85_LYOSH</name>
<dbReference type="EC" id="2.7.7.6" evidence="2 8"/>
<evidence type="ECO:0000256" key="2">
    <source>
        <dbReference type="ARBA" id="ARBA00012418"/>
    </source>
</evidence>
<geneLocation type="plasmid" evidence="11">
    <name>pLS</name>
</geneLocation>
<keyword evidence="6 8" id="KW-0804">Transcription</keyword>
<keyword evidence="9" id="KW-0175">Coiled coil</keyword>
<gene>
    <name evidence="11" type="primary">rpo</name>
</gene>
<sequence>MIISDISVNEIGALETNLDPETLNKQQKYLVEMEELFFKIYFSMKFAIENDIKGFESINSFYSPYAMKLLNFHSSDKSETYKIKKGETRKKRMRTGSIIQGYREILAESYNELKNIILNFILDKENLGNLIKEKDKILNELEDTNIKINRDFNILLRNVYNVLDINKFVYNLSRNLSDKNIFEQSQALRKYLQGMLTTENITHDELININNLLNNFNINYLRRDDNTLKRENTLSLNSFLYVKCKEIINNNNISIENRQILLESFILSYEKEFTLNIIKNMKNNIKDFKLITRIYKHSTPQFVNRINSLIEDFKKRNFDLYHKSMADPGKLGDILVLGLFISNKPEELTNIILSKVVRLVGLSGGIKQTDLLAMISEELFITLKYSLKNKDNKVSDLELEIIKDIQDKLDFVTVESKFRFGNFLIDFIFEEFSYIFSKINYYEGGEQYIYITITAEYLSVLSASLFNPIKLPMIAMPKIWDFLEKDLTFTQIGGYYLEEFNELNKNNNIIRQNSFNKYNSSVSIQQVKSINFLNSKGFNINTEMLDFVVSEWNKNEHSIIFNNFNKLHPLTNNLDKLTSIKKREVISHNSKYWSYSNIINIALLMKDQTIYFPTFLDFRGRIYPTPNYLSYQSNDLARSLLLFESNNQLEDSNNYLSILEQILNDDIYNKDKNKNKKNYTLSDIDYLKLYLANVYGKNKLTRAGRINWVNKNIEEMINIYEEDINLFNSKYVKLSKEPFQFVACFLAYYRYIKYNELINIPILFDATCSGIQHLSALSKDAQIAGLVNLLENEEPSDFYQYCINQVLNIINLLPKEHQIIKNKLDKLNISRKWLKQSIMTIPYNVTNMGIAEKLSSNFNKIYIPYEYKEKLDRGELTLKELTNMEFKIPKEEKGLYILIPKAEMLNDNVGDNNYLYFTNSEMLFLANIIKQTVINIIPSFNQLKIYFDEIIVILQKIGLPLFWETPSGMSVSMSTVKMTSKRVKNNFLKKSKPISLLIPTEQIDYRHIKTGLMPNFIHSLDASNIHILIKNIYKFNIQNINLYTIHDCFASDIKNIRLIELLVKHSFIELYFRRDYLNSVHTSFLKQIQSYTQIFEEKPIDGNKQYILVRDTKTNKYNKTEKLILPCLPNFEWSIDKDKVLYDILFNSYFIS</sequence>
<dbReference type="InterPro" id="IPR043502">
    <property type="entry name" value="DNA/RNA_pol_sf"/>
</dbReference>
<dbReference type="Gene3D" id="3.30.70.370">
    <property type="match status" value="1"/>
</dbReference>
<proteinExistence type="inferred from homology"/>
<dbReference type="Gene3D" id="1.10.287.280">
    <property type="match status" value="1"/>
</dbReference>
<dbReference type="Gene3D" id="1.10.1320.10">
    <property type="entry name" value="DNA-directed RNA polymerase, N-terminal domain"/>
    <property type="match status" value="1"/>
</dbReference>
<dbReference type="GO" id="GO:0006390">
    <property type="term" value="P:mitochondrial transcription"/>
    <property type="evidence" value="ECO:0007669"/>
    <property type="project" value="TreeGrafter"/>
</dbReference>
<dbReference type="InterPro" id="IPR037159">
    <property type="entry name" value="RNA_POL_N_sf"/>
</dbReference>
<keyword evidence="11" id="KW-0614">Plasmid</keyword>
<comment type="similarity">
    <text evidence="1 8">Belongs to the phage and mitochondrial RNA polymerase family.</text>
</comment>
<evidence type="ECO:0000256" key="3">
    <source>
        <dbReference type="ARBA" id="ARBA00022478"/>
    </source>
</evidence>
<dbReference type="PROSITE" id="PS00900">
    <property type="entry name" value="RNA_POL_PHAGE_1"/>
    <property type="match status" value="1"/>
</dbReference>
<comment type="catalytic activity">
    <reaction evidence="7 8">
        <text>RNA(n) + a ribonucleoside 5'-triphosphate = RNA(n+1) + diphosphate</text>
        <dbReference type="Rhea" id="RHEA:21248"/>
        <dbReference type="Rhea" id="RHEA-COMP:14527"/>
        <dbReference type="Rhea" id="RHEA-COMP:17342"/>
        <dbReference type="ChEBI" id="CHEBI:33019"/>
        <dbReference type="ChEBI" id="CHEBI:61557"/>
        <dbReference type="ChEBI" id="CHEBI:140395"/>
        <dbReference type="EC" id="2.7.7.6"/>
    </reaction>
</comment>
<keyword evidence="5 8" id="KW-0548">Nucleotidyltransferase</keyword>
<reference evidence="11" key="1">
    <citation type="submission" date="2021-04" db="EMBL/GenBank/DDBJ databases">
        <title>Transfer of mitochondrial tRNA genes to linear plasmids in fungi facilitates loss of such genes from mitochondrial DNA.</title>
        <authorList>
            <person name="Nieuwenhuis M."/>
            <person name="Groeneveld J."/>
            <person name="Aanen D.K."/>
        </authorList>
    </citation>
    <scope>NUCLEOTIDE SEQUENCE</scope>
    <source>
        <plasmid evidence="11">pLS</plasmid>
    </source>
</reference>
<evidence type="ECO:0000256" key="6">
    <source>
        <dbReference type="ARBA" id="ARBA00023163"/>
    </source>
</evidence>
<evidence type="ECO:0000259" key="10">
    <source>
        <dbReference type="Pfam" id="PF00940"/>
    </source>
</evidence>
<evidence type="ECO:0000256" key="7">
    <source>
        <dbReference type="ARBA" id="ARBA00048552"/>
    </source>
</evidence>
<evidence type="ECO:0000313" key="11">
    <source>
        <dbReference type="EMBL" id="QWO71450.1"/>
    </source>
</evidence>
<dbReference type="PANTHER" id="PTHR10102:SF0">
    <property type="entry name" value="DNA-DIRECTED RNA POLYMERASE, MITOCHONDRIAL"/>
    <property type="match status" value="1"/>
</dbReference>
<dbReference type="InterPro" id="IPR046950">
    <property type="entry name" value="DNA-dir_Rpol_C_phage-type"/>
</dbReference>
<dbReference type="InterPro" id="IPR002092">
    <property type="entry name" value="DNA-dir_Rpol_phage-type"/>
</dbReference>
<evidence type="ECO:0000256" key="8">
    <source>
        <dbReference type="RuleBase" id="RU003805"/>
    </source>
</evidence>
<evidence type="ECO:0000256" key="1">
    <source>
        <dbReference type="ARBA" id="ARBA00009493"/>
    </source>
</evidence>
<geneLocation type="mitochondrion" evidence="11"/>
<feature type="coiled-coil region" evidence="9">
    <location>
        <begin position="124"/>
        <end position="151"/>
    </location>
</feature>
<evidence type="ECO:0000256" key="9">
    <source>
        <dbReference type="SAM" id="Coils"/>
    </source>
</evidence>
<dbReference type="GO" id="GO:0003899">
    <property type="term" value="F:DNA-directed RNA polymerase activity"/>
    <property type="evidence" value="ECO:0007669"/>
    <property type="project" value="UniProtKB-EC"/>
</dbReference>
<dbReference type="SUPFAM" id="SSF56672">
    <property type="entry name" value="DNA/RNA polymerases"/>
    <property type="match status" value="1"/>
</dbReference>
<dbReference type="PANTHER" id="PTHR10102">
    <property type="entry name" value="DNA-DIRECTED RNA POLYMERASE, MITOCHONDRIAL"/>
    <property type="match status" value="1"/>
</dbReference>
<dbReference type="EMBL" id="MW874160">
    <property type="protein sequence ID" value="QWO71450.1"/>
    <property type="molecule type" value="Genomic_DNA"/>
</dbReference>
<comment type="function">
    <text evidence="8">DNA-dependent RNA polymerase catalyzes the transcription of DNA into RNA using the four ribonucleoside triphosphates as substrates.</text>
</comment>
<keyword evidence="3 8" id="KW-0240">DNA-directed RNA polymerase</keyword>
<keyword evidence="11" id="KW-0496">Mitochondrion</keyword>
<dbReference type="Pfam" id="PF00940">
    <property type="entry name" value="RNA_pol"/>
    <property type="match status" value="1"/>
</dbReference>
<dbReference type="PROSITE" id="PS00489">
    <property type="entry name" value="RNA_POL_PHAGE_2"/>
    <property type="match status" value="1"/>
</dbReference>
<protein>
    <recommendedName>
        <fullName evidence="2 8">DNA-directed RNA polymerase</fullName>
        <ecNumber evidence="2 8">2.7.7.6</ecNumber>
    </recommendedName>
</protein>
<dbReference type="GO" id="GO:0001018">
    <property type="term" value="F:mitochondrial promoter sequence-specific DNA binding"/>
    <property type="evidence" value="ECO:0007669"/>
    <property type="project" value="TreeGrafter"/>
</dbReference>
<feature type="domain" description="DNA-directed RNA polymerase C-terminal" evidence="10">
    <location>
        <begin position="683"/>
        <end position="1101"/>
    </location>
</feature>
<organism evidence="11">
    <name type="scientific">Lyophyllum shimeji</name>
    <name type="common">Hon-shimeji</name>
    <name type="synonym">Tricholoma shimeji</name>
    <dbReference type="NCBI Taxonomy" id="47721"/>
    <lineage>
        <taxon>Eukaryota</taxon>
        <taxon>Fungi</taxon>
        <taxon>Dikarya</taxon>
        <taxon>Basidiomycota</taxon>
        <taxon>Agaricomycotina</taxon>
        <taxon>Agaricomycetes</taxon>
        <taxon>Agaricomycetidae</taxon>
        <taxon>Agaricales</taxon>
        <taxon>Tricholomatineae</taxon>
        <taxon>Lyophyllaceae</taxon>
        <taxon>Lyophyllum</taxon>
    </lineage>
</organism>
<evidence type="ECO:0000256" key="4">
    <source>
        <dbReference type="ARBA" id="ARBA00022679"/>
    </source>
</evidence>